<evidence type="ECO:0000313" key="2">
    <source>
        <dbReference type="Proteomes" id="UP001598114"/>
    </source>
</evidence>
<dbReference type="EMBL" id="JBBKYA010000005">
    <property type="protein sequence ID" value="MFD3276752.1"/>
    <property type="molecule type" value="Genomic_DNA"/>
</dbReference>
<dbReference type="InterPro" id="IPR014127">
    <property type="entry name" value="CHP02757"/>
</dbReference>
<gene>
    <name evidence="1" type="ORF">SKC38_10985</name>
</gene>
<keyword evidence="2" id="KW-1185">Reference proteome</keyword>
<dbReference type="NCBIfam" id="TIGR02757">
    <property type="entry name" value="TIGR02757 family protein"/>
    <property type="match status" value="1"/>
</dbReference>
<sequence length="259" mass="30562">MEAHVIKLLDEKFHFFNHVRFIEHDPIQIPHLFTKKQDIEIMGFWVSMLAWGQRKTIISKAHELINFMDGAPHEFILHHQESDLKRFDTFKHRTFNATDALYFISFFQRHYQTHNSLEDAFAGPNQSDEPSVEQAINRFYERFFDDEFAPVRTQKHIASPAKNSACKRINMFLRWMVRKDDAGVDFGIWHKIQPHQLVCPLDVHALRTAESLQLIQPGPTNWKKALELTDTLRALDPRDPVKYDFALYGMGIEEKTIWK</sequence>
<evidence type="ECO:0000313" key="1">
    <source>
        <dbReference type="EMBL" id="MFD3276752.1"/>
    </source>
</evidence>
<name>A0ABW6D8X4_9BACT</name>
<accession>A0ABW6D8X4</accession>
<protein>
    <submittedName>
        <fullName evidence="1">TIGR02757 family protein</fullName>
    </submittedName>
</protein>
<reference evidence="1 2" key="1">
    <citation type="submission" date="2024-03" db="EMBL/GenBank/DDBJ databases">
        <title>Aquirufa genome sequencing.</title>
        <authorList>
            <person name="Pitt A."/>
            <person name="Hahn M.W."/>
        </authorList>
    </citation>
    <scope>NUCLEOTIDE SEQUENCE [LARGE SCALE GENOMIC DNA]</scope>
    <source>
        <strain evidence="1 2">PLAD-142S6K</strain>
    </source>
</reference>
<dbReference type="Pfam" id="PF09674">
    <property type="entry name" value="DUF2400"/>
    <property type="match status" value="1"/>
</dbReference>
<proteinExistence type="predicted"/>
<dbReference type="RefSeq" id="WP_377977192.1">
    <property type="nucleotide sequence ID" value="NZ_JBBKYA010000005.1"/>
</dbReference>
<comment type="caution">
    <text evidence="1">The sequence shown here is derived from an EMBL/GenBank/DDBJ whole genome shotgun (WGS) entry which is preliminary data.</text>
</comment>
<organism evidence="1 2">
    <name type="scientific">Aquirufa echingensis</name>
    <dbReference type="NCBI Taxonomy" id="3096516"/>
    <lineage>
        <taxon>Bacteria</taxon>
        <taxon>Pseudomonadati</taxon>
        <taxon>Bacteroidota</taxon>
        <taxon>Cytophagia</taxon>
        <taxon>Cytophagales</taxon>
        <taxon>Flectobacillaceae</taxon>
        <taxon>Aquirufa</taxon>
    </lineage>
</organism>
<dbReference type="Proteomes" id="UP001598114">
    <property type="component" value="Unassembled WGS sequence"/>
</dbReference>